<dbReference type="Pfam" id="PF01557">
    <property type="entry name" value="FAA_hydrolase"/>
    <property type="match status" value="1"/>
</dbReference>
<dbReference type="AlphaFoldDB" id="A0A939IK43"/>
<organism evidence="3 4">
    <name type="scientific">Parahaliea mediterranea</name>
    <dbReference type="NCBI Taxonomy" id="651086"/>
    <lineage>
        <taxon>Bacteria</taxon>
        <taxon>Pseudomonadati</taxon>
        <taxon>Pseudomonadota</taxon>
        <taxon>Gammaproteobacteria</taxon>
        <taxon>Cellvibrionales</taxon>
        <taxon>Halieaceae</taxon>
        <taxon>Parahaliea</taxon>
    </lineage>
</organism>
<comment type="caution">
    <text evidence="3">The sequence shown here is derived from an EMBL/GenBank/DDBJ whole genome shotgun (WGS) entry which is preliminary data.</text>
</comment>
<dbReference type="GO" id="GO:0005737">
    <property type="term" value="C:cytoplasm"/>
    <property type="evidence" value="ECO:0007669"/>
    <property type="project" value="TreeGrafter"/>
</dbReference>
<protein>
    <submittedName>
        <fullName evidence="3">Fumarylacetoacetate hydrolase family protein</fullName>
    </submittedName>
</protein>
<sequence>MLTEQIRGEIASGIYRCFQQGGQLPLLNTTYPDMEMEDAYRIQERVVGFFKDAGRRVKGYKIGLTSKAMQEMAGTSEPDYSAILDHMFLPESSSTPRADWASPLVEIEMAFVMKHRLSGPGVNVAEVIRATDFVLPAIEIVDFRVAPGPGMDVRDTIADLAAVGGVVLGGNPRKLEDIDIRSVRGDLLINDVPRESGCAAEVLGNPLTAVAWLANKLADFDITFEPGDVILSGSFLRALPVEAGDDVVARFDNGFGDIRLSFT</sequence>
<dbReference type="InterPro" id="IPR011234">
    <property type="entry name" value="Fumarylacetoacetase-like_C"/>
</dbReference>
<feature type="domain" description="Fumarylacetoacetase-like C-terminal" evidence="2">
    <location>
        <begin position="104"/>
        <end position="259"/>
    </location>
</feature>
<dbReference type="Proteomes" id="UP000664303">
    <property type="component" value="Unassembled WGS sequence"/>
</dbReference>
<reference evidence="3" key="1">
    <citation type="submission" date="2021-02" db="EMBL/GenBank/DDBJ databases">
        <title>PHA producing bacteria isolated from coastal sediment in Guangdong, Shenzhen.</title>
        <authorList>
            <person name="Zheng W."/>
            <person name="Yu S."/>
            <person name="Huang Y."/>
        </authorList>
    </citation>
    <scope>NUCLEOTIDE SEQUENCE</scope>
    <source>
        <strain evidence="3">TN14-10</strain>
    </source>
</reference>
<dbReference type="PANTHER" id="PTHR30143">
    <property type="entry name" value="ACID HYDRATASE"/>
    <property type="match status" value="1"/>
</dbReference>
<dbReference type="EMBL" id="JAFKCZ010000006">
    <property type="protein sequence ID" value="MBN7796951.1"/>
    <property type="molecule type" value="Genomic_DNA"/>
</dbReference>
<gene>
    <name evidence="3" type="ORF">JYP50_10130</name>
</gene>
<keyword evidence="4" id="KW-1185">Reference proteome</keyword>
<evidence type="ECO:0000313" key="4">
    <source>
        <dbReference type="Proteomes" id="UP000664303"/>
    </source>
</evidence>
<evidence type="ECO:0000259" key="2">
    <source>
        <dbReference type="Pfam" id="PF01557"/>
    </source>
</evidence>
<keyword evidence="3" id="KW-0378">Hydrolase</keyword>
<proteinExistence type="predicted"/>
<evidence type="ECO:0000256" key="1">
    <source>
        <dbReference type="ARBA" id="ARBA00023239"/>
    </source>
</evidence>
<dbReference type="InterPro" id="IPR050772">
    <property type="entry name" value="Hydratase-Decarb/MhpD_sf"/>
</dbReference>
<dbReference type="GO" id="GO:0008684">
    <property type="term" value="F:2-oxopent-4-enoate hydratase activity"/>
    <property type="evidence" value="ECO:0007669"/>
    <property type="project" value="TreeGrafter"/>
</dbReference>
<dbReference type="RefSeq" id="WP_206560389.1">
    <property type="nucleotide sequence ID" value="NZ_JAFKCZ010000006.1"/>
</dbReference>
<dbReference type="PANTHER" id="PTHR30143:SF0">
    <property type="entry name" value="2-KETO-4-PENTENOATE HYDRATASE"/>
    <property type="match status" value="1"/>
</dbReference>
<accession>A0A939IK43</accession>
<dbReference type="InterPro" id="IPR036663">
    <property type="entry name" value="Fumarylacetoacetase_C_sf"/>
</dbReference>
<name>A0A939IK43_9GAMM</name>
<dbReference type="SUPFAM" id="SSF56529">
    <property type="entry name" value="FAH"/>
    <property type="match status" value="1"/>
</dbReference>
<dbReference type="Gene3D" id="3.90.850.10">
    <property type="entry name" value="Fumarylacetoacetase-like, C-terminal domain"/>
    <property type="match status" value="1"/>
</dbReference>
<dbReference type="GO" id="GO:0016787">
    <property type="term" value="F:hydrolase activity"/>
    <property type="evidence" value="ECO:0007669"/>
    <property type="project" value="UniProtKB-KW"/>
</dbReference>
<evidence type="ECO:0000313" key="3">
    <source>
        <dbReference type="EMBL" id="MBN7796951.1"/>
    </source>
</evidence>
<keyword evidence="1" id="KW-0456">Lyase</keyword>